<protein>
    <recommendedName>
        <fullName evidence="3">DUF1150 family protein</fullName>
    </recommendedName>
</protein>
<comment type="caution">
    <text evidence="1">The sequence shown here is derived from an EMBL/GenBank/DDBJ whole genome shotgun (WGS) entry which is preliminary data.</text>
</comment>
<accession>A0ABR6HP06</accession>
<reference evidence="1 2" key="1">
    <citation type="submission" date="2020-08" db="EMBL/GenBank/DDBJ databases">
        <title>Genomic Encyclopedia of Type Strains, Phase III (KMG-III): the genomes of soil and plant-associated and newly described type strains.</title>
        <authorList>
            <person name="Whitman W."/>
        </authorList>
    </citation>
    <scope>NUCLEOTIDE SEQUENCE [LARGE SCALE GENOMIC DNA]</scope>
    <source>
        <strain evidence="1 2">CECT 8572</strain>
    </source>
</reference>
<organism evidence="1 2">
    <name type="scientific">Limimaricola variabilis</name>
    <dbReference type="NCBI Taxonomy" id="1492771"/>
    <lineage>
        <taxon>Bacteria</taxon>
        <taxon>Pseudomonadati</taxon>
        <taxon>Pseudomonadota</taxon>
        <taxon>Alphaproteobacteria</taxon>
        <taxon>Rhodobacterales</taxon>
        <taxon>Paracoccaceae</taxon>
        <taxon>Limimaricola</taxon>
    </lineage>
</organism>
<name>A0ABR6HP06_9RHOB</name>
<dbReference type="Proteomes" id="UP000576152">
    <property type="component" value="Unassembled WGS sequence"/>
</dbReference>
<dbReference type="EMBL" id="JACIBX010000006">
    <property type="protein sequence ID" value="MBB3712294.1"/>
    <property type="molecule type" value="Genomic_DNA"/>
</dbReference>
<gene>
    <name evidence="1" type="ORF">FHS00_001876</name>
</gene>
<keyword evidence="2" id="KW-1185">Reference proteome</keyword>
<proteinExistence type="predicted"/>
<dbReference type="RefSeq" id="WP_183472161.1">
    <property type="nucleotide sequence ID" value="NZ_CP139691.1"/>
</dbReference>
<dbReference type="Pfam" id="PF06620">
    <property type="entry name" value="DUF1150"/>
    <property type="match status" value="1"/>
</dbReference>
<evidence type="ECO:0000313" key="1">
    <source>
        <dbReference type="EMBL" id="MBB3712294.1"/>
    </source>
</evidence>
<sequence>MNTQFRHPKLTEDESKLVYVKPVAVADLPEEVQEQAEGLEVLFAVHDSDGQQLALVADRRLAFTLARQHDMHPVTLH</sequence>
<evidence type="ECO:0008006" key="3">
    <source>
        <dbReference type="Google" id="ProtNLM"/>
    </source>
</evidence>
<evidence type="ECO:0000313" key="2">
    <source>
        <dbReference type="Proteomes" id="UP000576152"/>
    </source>
</evidence>
<dbReference type="InterPro" id="IPR009531">
    <property type="entry name" value="DUF1150"/>
</dbReference>